<evidence type="ECO:0008006" key="4">
    <source>
        <dbReference type="Google" id="ProtNLM"/>
    </source>
</evidence>
<name>A0A2S5KNE2_9PROT</name>
<keyword evidence="1" id="KW-0472">Membrane</keyword>
<gene>
    <name evidence="2" type="ORF">C4K68_16230</name>
</gene>
<organism evidence="2 3">
    <name type="scientific">Proteobacteria bacterium 228</name>
    <dbReference type="NCBI Taxonomy" id="2083153"/>
    <lineage>
        <taxon>Bacteria</taxon>
        <taxon>Pseudomonadati</taxon>
        <taxon>Pseudomonadota</taxon>
    </lineage>
</organism>
<dbReference type="AlphaFoldDB" id="A0A2S5KNE2"/>
<protein>
    <recommendedName>
        <fullName evidence="4">DUF2970 domain-containing protein</fullName>
    </recommendedName>
</protein>
<dbReference type="Pfam" id="PF11174">
    <property type="entry name" value="DUF2970"/>
    <property type="match status" value="1"/>
</dbReference>
<reference evidence="2 3" key="1">
    <citation type="submission" date="2018-02" db="EMBL/GenBank/DDBJ databases">
        <title>novel marine gammaproteobacteria from coastal saline agro ecosystem.</title>
        <authorList>
            <person name="Krishnan R."/>
            <person name="Ramesh Kumar N."/>
        </authorList>
    </citation>
    <scope>NUCLEOTIDE SEQUENCE [LARGE SCALE GENOMIC DNA]</scope>
    <source>
        <strain evidence="2 3">228</strain>
    </source>
</reference>
<proteinExistence type="predicted"/>
<dbReference type="InterPro" id="IPR021344">
    <property type="entry name" value="DUF2970"/>
</dbReference>
<dbReference type="Proteomes" id="UP000238196">
    <property type="component" value="Unassembled WGS sequence"/>
</dbReference>
<dbReference type="OrthoDB" id="5625885at2"/>
<evidence type="ECO:0000313" key="3">
    <source>
        <dbReference type="Proteomes" id="UP000238196"/>
    </source>
</evidence>
<dbReference type="EMBL" id="PRLP01000054">
    <property type="protein sequence ID" value="PPC76331.1"/>
    <property type="molecule type" value="Genomic_DNA"/>
</dbReference>
<evidence type="ECO:0000313" key="2">
    <source>
        <dbReference type="EMBL" id="PPC76331.1"/>
    </source>
</evidence>
<feature type="transmembrane region" description="Helical" evidence="1">
    <location>
        <begin position="40"/>
        <end position="63"/>
    </location>
</feature>
<evidence type="ECO:0000256" key="1">
    <source>
        <dbReference type="SAM" id="Phobius"/>
    </source>
</evidence>
<comment type="caution">
    <text evidence="2">The sequence shown here is derived from an EMBL/GenBank/DDBJ whole genome shotgun (WGS) entry which is preliminary data.</text>
</comment>
<accession>A0A2S5KNE2</accession>
<sequence>MKQILLDWWRIVRSVLSAFLGVQNEHSRQRDFASDSPWPFIIAGVVLALILVIALVLIVHVVLASG</sequence>
<keyword evidence="1" id="KW-0812">Transmembrane</keyword>
<keyword evidence="1" id="KW-1133">Transmembrane helix</keyword>